<dbReference type="Ensembl" id="ENSEAST00005045879.1">
    <property type="protein sequence ID" value="ENSEASP00005038709.1"/>
    <property type="gene ID" value="ENSEASG00005028661.1"/>
</dbReference>
<dbReference type="Proteomes" id="UP000694387">
    <property type="component" value="Chromosome 5"/>
</dbReference>
<reference evidence="2 3" key="1">
    <citation type="journal article" date="2020" name="Nat. Commun.">
        <title>Donkey genomes provide new insights into domestication and selection for coat color.</title>
        <authorList>
            <person name="Wang"/>
            <person name="C."/>
            <person name="Li"/>
            <person name="H."/>
            <person name="Guo"/>
            <person name="Y."/>
            <person name="Huang"/>
            <person name="J."/>
            <person name="Sun"/>
            <person name="Y."/>
            <person name="Min"/>
            <person name="J."/>
            <person name="Wang"/>
            <person name="J."/>
            <person name="Fang"/>
            <person name="X."/>
            <person name="Zhao"/>
            <person name="Z."/>
            <person name="Wang"/>
            <person name="S."/>
            <person name="Zhang"/>
            <person name="Y."/>
            <person name="Liu"/>
            <person name="Q."/>
            <person name="Jiang"/>
            <person name="Q."/>
            <person name="Wang"/>
            <person name="X."/>
            <person name="Guo"/>
            <person name="Y."/>
            <person name="Yang"/>
            <person name="C."/>
            <person name="Wang"/>
            <person name="Y."/>
            <person name="Tian"/>
            <person name="F."/>
            <person name="Zhuang"/>
            <person name="G."/>
            <person name="Fan"/>
            <person name="Y."/>
            <person name="Gao"/>
            <person name="Q."/>
            <person name="Li"/>
            <person name="Y."/>
            <person name="Ju"/>
            <person name="Z."/>
            <person name="Li"/>
            <person name="J."/>
            <person name="Li"/>
            <person name="R."/>
            <person name="Hou"/>
            <person name="M."/>
            <person name="Yang"/>
            <person name="G."/>
            <person name="Liu"/>
            <person name="G."/>
            <person name="Liu"/>
            <person name="W."/>
            <person name="Guo"/>
            <person name="J."/>
            <person name="Pan"/>
            <person name="S."/>
            <person name="Fan"/>
            <person name="G."/>
            <person name="Zhang"/>
            <person name="W."/>
            <person name="Zhang"/>
            <person name="R."/>
            <person name="Yu"/>
            <person name="J."/>
            <person name="Zhang"/>
            <person name="X."/>
            <person name="Yin"/>
            <person name="Q."/>
            <person name="Ji"/>
            <person name="C."/>
            <person name="Jin"/>
            <person name="Y."/>
            <person name="Yue"/>
            <person name="G."/>
            <person name="Liu"/>
            <person name="M."/>
            <person name="Xu"/>
            <person name="J."/>
            <person name="Liu"/>
            <person name="S."/>
            <person name="Jordana"/>
            <person name="J."/>
            <person name="Noce"/>
            <person name="A."/>
            <person name="Amills"/>
            <person name="M."/>
            <person name="Wu"/>
            <person name="D.D."/>
            <person name="Li"/>
            <person name="S."/>
            <person name="Zhou"/>
            <person name="X. and Zhong"/>
            <person name="J."/>
        </authorList>
    </citation>
    <scope>NUCLEOTIDE SEQUENCE [LARGE SCALE GENOMIC DNA]</scope>
</reference>
<accession>A0A9L0ICS0</accession>
<feature type="compositionally biased region" description="Low complexity" evidence="1">
    <location>
        <begin position="30"/>
        <end position="39"/>
    </location>
</feature>
<sequence>MPLAQLREPWPLMELVPLDPEVSERGGGRAPAAGEPGSPEGRGGPRRRSWLDKQCHVCTWDPNLRTPGHRSGTCELKR</sequence>
<dbReference type="GeneTree" id="ENSGT00990000212126"/>
<protein>
    <submittedName>
        <fullName evidence="2">Uncharacterized protein</fullName>
    </submittedName>
</protein>
<reference evidence="2" key="3">
    <citation type="submission" date="2025-09" db="UniProtKB">
        <authorList>
            <consortium name="Ensembl"/>
        </authorList>
    </citation>
    <scope>IDENTIFICATION</scope>
</reference>
<dbReference type="AlphaFoldDB" id="A0A9L0ICS0"/>
<evidence type="ECO:0000256" key="1">
    <source>
        <dbReference type="SAM" id="MobiDB-lite"/>
    </source>
</evidence>
<reference evidence="2" key="2">
    <citation type="submission" date="2025-08" db="UniProtKB">
        <authorList>
            <consortium name="Ensembl"/>
        </authorList>
    </citation>
    <scope>IDENTIFICATION</scope>
</reference>
<evidence type="ECO:0000313" key="3">
    <source>
        <dbReference type="Proteomes" id="UP000694387"/>
    </source>
</evidence>
<evidence type="ECO:0000313" key="2">
    <source>
        <dbReference type="Ensembl" id="ENSEASP00005038709.1"/>
    </source>
</evidence>
<keyword evidence="3" id="KW-1185">Reference proteome</keyword>
<name>A0A9L0ICS0_EQUAS</name>
<feature type="region of interest" description="Disordered" evidence="1">
    <location>
        <begin position="1"/>
        <end position="48"/>
    </location>
</feature>
<proteinExistence type="predicted"/>
<organism evidence="2 3">
    <name type="scientific">Equus asinus</name>
    <name type="common">Donkey</name>
    <name type="synonym">Equus africanus asinus</name>
    <dbReference type="NCBI Taxonomy" id="9793"/>
    <lineage>
        <taxon>Eukaryota</taxon>
        <taxon>Metazoa</taxon>
        <taxon>Chordata</taxon>
        <taxon>Craniata</taxon>
        <taxon>Vertebrata</taxon>
        <taxon>Euteleostomi</taxon>
        <taxon>Mammalia</taxon>
        <taxon>Eutheria</taxon>
        <taxon>Laurasiatheria</taxon>
        <taxon>Perissodactyla</taxon>
        <taxon>Equidae</taxon>
        <taxon>Equus</taxon>
    </lineage>
</organism>